<dbReference type="Pfam" id="PF03358">
    <property type="entry name" value="FMN_red"/>
    <property type="match status" value="1"/>
</dbReference>
<dbReference type="RefSeq" id="WP_044824374.1">
    <property type="nucleotide sequence ID" value="NZ_CP009687.1"/>
</dbReference>
<evidence type="ECO:0000313" key="5">
    <source>
        <dbReference type="Proteomes" id="UP000035704"/>
    </source>
</evidence>
<gene>
    <name evidence="4" type="primary">wrbA2</name>
    <name evidence="4" type="ORF">CACET_c35260</name>
</gene>
<dbReference type="InterPro" id="IPR005025">
    <property type="entry name" value="FMN_Rdtase-like_dom"/>
</dbReference>
<keyword evidence="2" id="KW-0288">FMN</keyword>
<evidence type="ECO:0000256" key="2">
    <source>
        <dbReference type="ARBA" id="ARBA00022643"/>
    </source>
</evidence>
<name>A0A0D8IBV3_9CLOT</name>
<keyword evidence="1" id="KW-0285">Flavoprotein</keyword>
<dbReference type="InterPro" id="IPR051796">
    <property type="entry name" value="ISF_SsuE-like"/>
</dbReference>
<feature type="domain" description="NADPH-dependent FMN reductase-like" evidence="3">
    <location>
        <begin position="3"/>
        <end position="112"/>
    </location>
</feature>
<organism evidence="4 5">
    <name type="scientific">Clostridium aceticum</name>
    <dbReference type="NCBI Taxonomy" id="84022"/>
    <lineage>
        <taxon>Bacteria</taxon>
        <taxon>Bacillati</taxon>
        <taxon>Bacillota</taxon>
        <taxon>Clostridia</taxon>
        <taxon>Eubacteriales</taxon>
        <taxon>Clostridiaceae</taxon>
        <taxon>Clostridium</taxon>
    </lineage>
</organism>
<dbReference type="OrthoDB" id="9805976at2"/>
<keyword evidence="5" id="KW-1185">Reference proteome</keyword>
<evidence type="ECO:0000259" key="3">
    <source>
        <dbReference type="Pfam" id="PF03358"/>
    </source>
</evidence>
<dbReference type="EMBL" id="CP009687">
    <property type="protein sequence ID" value="AKL96957.1"/>
    <property type="molecule type" value="Genomic_DNA"/>
</dbReference>
<dbReference type="STRING" id="84022.CACET_c35260"/>
<reference evidence="4 5" key="1">
    <citation type="submission" date="2014-10" db="EMBL/GenBank/DDBJ databases">
        <title>Genome sequence of Clostridium aceticum DSM 1496.</title>
        <authorList>
            <person name="Poehlein A."/>
            <person name="Schiel-Bengelsdorf B."/>
            <person name="Gottschalk G."/>
            <person name="Duerre P."/>
            <person name="Daniel R."/>
        </authorList>
    </citation>
    <scope>NUCLEOTIDE SEQUENCE [LARGE SCALE GENOMIC DNA]</scope>
    <source>
        <strain evidence="4 5">DSM 1496</strain>
    </source>
</reference>
<sequence>MLKVLAIVGSPRKGKNNDTLVEHMLKGIADYKEVSASIEKLYANKMQIASCTACEGCGRKKGCVIKDDMNSLYTKFDEADIVIISSPLYFCSVSSQLKAIIDRNQAIWSSKYILNDSLINKEKSRLGYFICTAGMPDEPHLFDATLPVMELFFKSINTSHEGNLFVPNVDQQPIMEDEKMLQEAYALGAKLIEKAATL</sequence>
<dbReference type="PANTHER" id="PTHR43278">
    <property type="entry name" value="NAD(P)H-DEPENDENT FMN-CONTAINING OXIDOREDUCTASE YWQN-RELATED"/>
    <property type="match status" value="1"/>
</dbReference>
<dbReference type="Proteomes" id="UP000035704">
    <property type="component" value="Chromosome"/>
</dbReference>
<dbReference type="PANTHER" id="PTHR43278:SF2">
    <property type="entry name" value="IRON-SULFUR FLAVOPROTEIN"/>
    <property type="match status" value="1"/>
</dbReference>
<protein>
    <submittedName>
        <fullName evidence="4">Multimeric flavodoxin WrbA</fullName>
    </submittedName>
</protein>
<dbReference type="SUPFAM" id="SSF52218">
    <property type="entry name" value="Flavoproteins"/>
    <property type="match status" value="1"/>
</dbReference>
<accession>A0A0D8IBV3</accession>
<dbReference type="GO" id="GO:0016491">
    <property type="term" value="F:oxidoreductase activity"/>
    <property type="evidence" value="ECO:0007669"/>
    <property type="project" value="InterPro"/>
</dbReference>
<dbReference type="KEGG" id="cace:CACET_c35260"/>
<evidence type="ECO:0000256" key="1">
    <source>
        <dbReference type="ARBA" id="ARBA00022630"/>
    </source>
</evidence>
<proteinExistence type="predicted"/>
<dbReference type="AlphaFoldDB" id="A0A0D8IBV3"/>
<evidence type="ECO:0000313" key="4">
    <source>
        <dbReference type="EMBL" id="AKL96957.1"/>
    </source>
</evidence>
<dbReference type="Gene3D" id="3.40.50.360">
    <property type="match status" value="1"/>
</dbReference>
<dbReference type="InterPro" id="IPR029039">
    <property type="entry name" value="Flavoprotein-like_sf"/>
</dbReference>
<dbReference type="PATRIC" id="fig|84022.5.peg.3686"/>